<dbReference type="InterPro" id="IPR004771">
    <property type="entry name" value="K/H_exchanger"/>
</dbReference>
<feature type="domain" description="RCK N-terminal" evidence="21">
    <location>
        <begin position="844"/>
        <end position="961"/>
    </location>
</feature>
<feature type="transmembrane region" description="Helical" evidence="20">
    <location>
        <begin position="770"/>
        <end position="792"/>
    </location>
</feature>
<evidence type="ECO:0000256" key="3">
    <source>
        <dbReference type="ARBA" id="ARBA00022449"/>
    </source>
</evidence>
<dbReference type="GeneID" id="5717853"/>
<feature type="region of interest" description="Disordered" evidence="19">
    <location>
        <begin position="1"/>
        <end position="87"/>
    </location>
</feature>
<keyword evidence="23" id="KW-1185">Reference proteome</keyword>
<dbReference type="GO" id="GO:0006885">
    <property type="term" value="P:regulation of pH"/>
    <property type="evidence" value="ECO:0007669"/>
    <property type="project" value="UniProtKB-ARBA"/>
</dbReference>
<dbReference type="Pfam" id="PF00999">
    <property type="entry name" value="Na_H_Exchanger"/>
    <property type="match status" value="1"/>
</dbReference>
<keyword evidence="14" id="KW-0406">Ion transport</keyword>
<evidence type="ECO:0000256" key="18">
    <source>
        <dbReference type="SAM" id="Coils"/>
    </source>
</evidence>
<evidence type="ECO:0000256" key="15">
    <source>
        <dbReference type="ARBA" id="ARBA00023136"/>
    </source>
</evidence>
<feature type="transmembrane region" description="Helical" evidence="20">
    <location>
        <begin position="624"/>
        <end position="643"/>
    </location>
</feature>
<evidence type="ECO:0000256" key="16">
    <source>
        <dbReference type="ARBA" id="ARBA00047912"/>
    </source>
</evidence>
<keyword evidence="8" id="KW-1001">Plastid inner membrane</keyword>
<reference evidence="22 23" key="1">
    <citation type="journal article" date="2007" name="Science">
        <title>The Chlamydomonas genome reveals the evolution of key animal and plant functions.</title>
        <authorList>
            <person name="Merchant S.S."/>
            <person name="Prochnik S.E."/>
            <person name="Vallon O."/>
            <person name="Harris E.H."/>
            <person name="Karpowicz S.J."/>
            <person name="Witman G.B."/>
            <person name="Terry A."/>
            <person name="Salamov A."/>
            <person name="Fritz-Laylin L.K."/>
            <person name="Marechal-Drouard L."/>
            <person name="Marshall W.F."/>
            <person name="Qu L.H."/>
            <person name="Nelson D.R."/>
            <person name="Sanderfoot A.A."/>
            <person name="Spalding M.H."/>
            <person name="Kapitonov V.V."/>
            <person name="Ren Q."/>
            <person name="Ferris P."/>
            <person name="Lindquist E."/>
            <person name="Shapiro H."/>
            <person name="Lucas S.M."/>
            <person name="Grimwood J."/>
            <person name="Schmutz J."/>
            <person name="Cardol P."/>
            <person name="Cerutti H."/>
            <person name="Chanfreau G."/>
            <person name="Chen C.L."/>
            <person name="Cognat V."/>
            <person name="Croft M.T."/>
            <person name="Dent R."/>
            <person name="Dutcher S."/>
            <person name="Fernandez E."/>
            <person name="Fukuzawa H."/>
            <person name="Gonzalez-Ballester D."/>
            <person name="Gonzalez-Halphen D."/>
            <person name="Hallmann A."/>
            <person name="Hanikenne M."/>
            <person name="Hippler M."/>
            <person name="Inwood W."/>
            <person name="Jabbari K."/>
            <person name="Kalanon M."/>
            <person name="Kuras R."/>
            <person name="Lefebvre P.A."/>
            <person name="Lemaire S.D."/>
            <person name="Lobanov A.V."/>
            <person name="Lohr M."/>
            <person name="Manuell A."/>
            <person name="Meier I."/>
            <person name="Mets L."/>
            <person name="Mittag M."/>
            <person name="Mittelmeier T."/>
            <person name="Moroney J.V."/>
            <person name="Moseley J."/>
            <person name="Napoli C."/>
            <person name="Nedelcu A.M."/>
            <person name="Niyogi K."/>
            <person name="Novoselov S.V."/>
            <person name="Paulsen I.T."/>
            <person name="Pazour G."/>
            <person name="Purton S."/>
            <person name="Ral J.P."/>
            <person name="Riano-Pachon D.M."/>
            <person name="Riekhof W."/>
            <person name="Rymarquis L."/>
            <person name="Schroda M."/>
            <person name="Stern D."/>
            <person name="Umen J."/>
            <person name="Willows R."/>
            <person name="Wilson N."/>
            <person name="Zimmer S.L."/>
            <person name="Allmer J."/>
            <person name="Balk J."/>
            <person name="Bisova K."/>
            <person name="Chen C.J."/>
            <person name="Elias M."/>
            <person name="Gendler K."/>
            <person name="Hauser C."/>
            <person name="Lamb M.R."/>
            <person name="Ledford H."/>
            <person name="Long J.C."/>
            <person name="Minagawa J."/>
            <person name="Page M.D."/>
            <person name="Pan J."/>
            <person name="Pootakham W."/>
            <person name="Roje S."/>
            <person name="Rose A."/>
            <person name="Stahlberg E."/>
            <person name="Terauchi A.M."/>
            <person name="Yang P."/>
            <person name="Ball S."/>
            <person name="Bowler C."/>
            <person name="Dieckmann C.L."/>
            <person name="Gladyshev V.N."/>
            <person name="Green P."/>
            <person name="Jorgensen R."/>
            <person name="Mayfield S."/>
            <person name="Mueller-Roeber B."/>
            <person name="Rajamani S."/>
            <person name="Sayre R.T."/>
            <person name="Brokstein P."/>
            <person name="Dubchak I."/>
            <person name="Goodstein D."/>
            <person name="Hornick L."/>
            <person name="Huang Y.W."/>
            <person name="Jhaveri J."/>
            <person name="Luo Y."/>
            <person name="Martinez D."/>
            <person name="Ngau W.C."/>
            <person name="Otillar B."/>
            <person name="Poliakov A."/>
            <person name="Porter A."/>
            <person name="Szajkowski L."/>
            <person name="Werner G."/>
            <person name="Zhou K."/>
            <person name="Grigoriev I.V."/>
            <person name="Rokhsar D.S."/>
            <person name="Grossman A.R."/>
        </authorList>
    </citation>
    <scope>NUCLEOTIDE SEQUENCE [LARGE SCALE GENOMIC DNA]</scope>
    <source>
        <strain evidence="23">CC-503</strain>
    </source>
</reference>
<evidence type="ECO:0000256" key="17">
    <source>
        <dbReference type="ARBA" id="ARBA00061484"/>
    </source>
</evidence>
<dbReference type="NCBIfam" id="TIGR00932">
    <property type="entry name" value="2a37"/>
    <property type="match status" value="1"/>
</dbReference>
<evidence type="ECO:0000256" key="13">
    <source>
        <dbReference type="ARBA" id="ARBA00023054"/>
    </source>
</evidence>
<feature type="transmembrane region" description="Helical" evidence="20">
    <location>
        <begin position="488"/>
        <end position="507"/>
    </location>
</feature>
<evidence type="ECO:0000256" key="14">
    <source>
        <dbReference type="ARBA" id="ARBA00023065"/>
    </source>
</evidence>
<protein>
    <recommendedName>
        <fullName evidence="21">RCK N-terminal domain-containing protein</fullName>
    </recommendedName>
</protein>
<dbReference type="Gramene" id="PNW84080">
    <property type="protein sequence ID" value="PNW84080"/>
    <property type="gene ID" value="CHLRE_04g220200v5"/>
</dbReference>
<dbReference type="EMBL" id="CM008965">
    <property type="protein sequence ID" value="PNW84080.1"/>
    <property type="molecule type" value="Genomic_DNA"/>
</dbReference>
<accession>A0A2K3DU70</accession>
<feature type="transmembrane region" description="Helical" evidence="20">
    <location>
        <begin position="436"/>
        <end position="455"/>
    </location>
</feature>
<comment type="subcellular location">
    <subcellularLocation>
        <location evidence="1">Plastid</location>
        <location evidence="1">Chloroplast inner membrane</location>
        <topology evidence="1">Multi-pass membrane protein</topology>
    </subcellularLocation>
</comment>
<dbReference type="GO" id="GO:0009706">
    <property type="term" value="C:chloroplast inner membrane"/>
    <property type="evidence" value="ECO:0007669"/>
    <property type="project" value="UniProtKB-SubCell"/>
</dbReference>
<feature type="compositionally biased region" description="Low complexity" evidence="19">
    <location>
        <begin position="68"/>
        <end position="87"/>
    </location>
</feature>
<dbReference type="STRING" id="3055.A0A2K3DU70"/>
<evidence type="ECO:0000259" key="21">
    <source>
        <dbReference type="PROSITE" id="PS51201"/>
    </source>
</evidence>
<dbReference type="GO" id="GO:0080022">
    <property type="term" value="P:primary root development"/>
    <property type="evidence" value="ECO:0007669"/>
    <property type="project" value="UniProtKB-ARBA"/>
</dbReference>
<evidence type="ECO:0000256" key="11">
    <source>
        <dbReference type="ARBA" id="ARBA00022989"/>
    </source>
</evidence>
<dbReference type="GO" id="GO:0033993">
    <property type="term" value="P:response to lipid"/>
    <property type="evidence" value="ECO:0007669"/>
    <property type="project" value="UniProtKB-ARBA"/>
</dbReference>
<evidence type="ECO:0000256" key="8">
    <source>
        <dbReference type="ARBA" id="ARBA00022780"/>
    </source>
</evidence>
<evidence type="ECO:0000256" key="20">
    <source>
        <dbReference type="SAM" id="Phobius"/>
    </source>
</evidence>
<feature type="transmembrane region" description="Helical" evidence="20">
    <location>
        <begin position="581"/>
        <end position="604"/>
    </location>
</feature>
<dbReference type="InterPro" id="IPR006153">
    <property type="entry name" value="Cation/H_exchanger_TM"/>
</dbReference>
<feature type="transmembrane region" description="Helical" evidence="20">
    <location>
        <begin position="798"/>
        <end position="815"/>
    </location>
</feature>
<keyword evidence="4" id="KW-0150">Chloroplast</keyword>
<feature type="transmembrane region" description="Helical" evidence="20">
    <location>
        <begin position="548"/>
        <end position="569"/>
    </location>
</feature>
<feature type="coiled-coil region" evidence="18">
    <location>
        <begin position="110"/>
        <end position="151"/>
    </location>
</feature>
<gene>
    <name evidence="22" type="ORF">CHLRE_04g220200v5</name>
</gene>
<keyword evidence="9" id="KW-0809">Transit peptide</keyword>
<dbReference type="GO" id="GO:0010109">
    <property type="term" value="P:regulation of photosynthesis"/>
    <property type="evidence" value="ECO:0007669"/>
    <property type="project" value="UniProtKB-ARBA"/>
</dbReference>
<evidence type="ECO:0000256" key="12">
    <source>
        <dbReference type="ARBA" id="ARBA00022990"/>
    </source>
</evidence>
<sequence>MASQLCQRPVAGAMAPGGLRRPAPQPRAWAPRLARPGQASAPALQLGSGMISSISNGSNAARRGMRVPTSTGSDSAAASSSPAPSGVVGALSTVDITEKLGNTNPLVQALNSSRSALTEAQRVREALEAEAQEVAQLAVEANEAKEKAKDQVYETVKAIESATAQQQGWLDKVSGLREKRDGLLTDRPKVEVGLEYDHYVATLAATETDLAAAEGTVSDLSSRLMSLKSTMEDMYAKALMAETAAAKAEEVAAAAMRAAETAVKDEMQAAAVVKETQVALEKTLAALKDLGDKKPDIGAAAAVAAAAAATSAEPAAAATVAAAAAGAAAAAVVGAKEVTPAAGAAGGAAAGAAGSAAPAAAAPQLVDPASLYPGKGEGGKPVNWVKLAAVAVGAAAGWYFFSHTAPGQAAVDAASGVMAMIKAQLGTIHLHEAERGLLETICLLFTSIVCVPLVVKGVPGGNAVLGYLLGGAIIGPYALGLISDVHSIKHLAEIGVVLLLFNIGLELSLDRLQSMAKLVFGMGTAQVVLTLLGVAGVAMLASGLPGPGAIILGGSLAMSSTAVAIQVLEERGEMGSRHGRAIFSVLLLQDLAVVVLLMLIPLLAPSPDGSSGGFARIAQALGLAAVKAVVAIVGIIAGGRLLVRPLYKKISEFANAEIFAATTLLMVLGTSFLTQLAGLSLALGAFLAGLLIAETEFALQVESDIAPYKGLLMGLFFMSVGMEISVQLFIAKWKEVLAAITILIVGKVAVMAAIGPMFGVPRLAAIRSGLLLAPGGEFAFVAFGEAVARGVLPAATCNLLYVVVALSMALTPYLAEFGSRLGAVMESSDLKELQPKEDEMKEMKDHVIIAGYGRVGQIIAQMLSEQLIPFVALDVSSARVSVGKKKDVPVFFGDAGSASVMHLVGAERAACAIIALDTPGANYRAVYTMSKHFPHVKTYVRAHDITNAVNLERAGATAVVPETLEPSLQLAAAVLREMDFNTEEMDFNTEEVSSIVDEFRRKHLSDLQVLSAASGTSLGYGFEKQKEAGAGSSSGGGSSSSGAGKKSGGEGGAAGGDGAGAGALTPAAA</sequence>
<dbReference type="GO" id="GO:1900069">
    <property type="term" value="P:regulation of cellular hyperosmotic salinity response"/>
    <property type="evidence" value="ECO:0007669"/>
    <property type="project" value="UniProtKB-ARBA"/>
</dbReference>
<keyword evidence="10" id="KW-0630">Potassium</keyword>
<dbReference type="GO" id="GO:0019722">
    <property type="term" value="P:calcium-mediated signaling"/>
    <property type="evidence" value="ECO:0007669"/>
    <property type="project" value="UniProtKB-ARBA"/>
</dbReference>
<proteinExistence type="inferred from homology"/>
<evidence type="ECO:0000256" key="1">
    <source>
        <dbReference type="ARBA" id="ARBA00004478"/>
    </source>
</evidence>
<dbReference type="InterPro" id="IPR036291">
    <property type="entry name" value="NAD(P)-bd_dom_sf"/>
</dbReference>
<feature type="compositionally biased region" description="Gly residues" evidence="19">
    <location>
        <begin position="1032"/>
        <end position="1061"/>
    </location>
</feature>
<dbReference type="GO" id="GO:1900140">
    <property type="term" value="P:regulation of seedling development"/>
    <property type="evidence" value="ECO:0007669"/>
    <property type="project" value="UniProtKB-ARBA"/>
</dbReference>
<keyword evidence="13 18" id="KW-0175">Coiled coil</keyword>
<dbReference type="KEGG" id="cre:CHLRE_04g220200v5"/>
<dbReference type="GO" id="GO:0140899">
    <property type="term" value="P:plastid gene expression"/>
    <property type="evidence" value="ECO:0007669"/>
    <property type="project" value="UniProtKB-ARBA"/>
</dbReference>
<evidence type="ECO:0000256" key="9">
    <source>
        <dbReference type="ARBA" id="ARBA00022946"/>
    </source>
</evidence>
<keyword evidence="2" id="KW-0813">Transport</keyword>
<evidence type="ECO:0000256" key="6">
    <source>
        <dbReference type="ARBA" id="ARBA00022640"/>
    </source>
</evidence>
<dbReference type="FunFam" id="3.40.50.720:FF:000134">
    <property type="entry name" value="K(+) efflux antiporter 2 chloroplastic"/>
    <property type="match status" value="1"/>
</dbReference>
<organism evidence="22 23">
    <name type="scientific">Chlamydomonas reinhardtii</name>
    <name type="common">Chlamydomonas smithii</name>
    <dbReference type="NCBI Taxonomy" id="3055"/>
    <lineage>
        <taxon>Eukaryota</taxon>
        <taxon>Viridiplantae</taxon>
        <taxon>Chlorophyta</taxon>
        <taxon>core chlorophytes</taxon>
        <taxon>Chlorophyceae</taxon>
        <taxon>CS clade</taxon>
        <taxon>Chlamydomonadales</taxon>
        <taxon>Chlamydomonadaceae</taxon>
        <taxon>Chlamydomonas</taxon>
    </lineage>
</organism>
<evidence type="ECO:0000313" key="23">
    <source>
        <dbReference type="Proteomes" id="UP000006906"/>
    </source>
</evidence>
<dbReference type="PROSITE" id="PS51201">
    <property type="entry name" value="RCK_N"/>
    <property type="match status" value="1"/>
</dbReference>
<feature type="transmembrane region" description="Helical" evidence="20">
    <location>
        <begin position="462"/>
        <end position="482"/>
    </location>
</feature>
<dbReference type="GO" id="GO:0009725">
    <property type="term" value="P:response to hormone"/>
    <property type="evidence" value="ECO:0007669"/>
    <property type="project" value="UniProtKB-ARBA"/>
</dbReference>
<feature type="region of interest" description="Disordered" evidence="19">
    <location>
        <begin position="1026"/>
        <end position="1069"/>
    </location>
</feature>
<dbReference type="GO" id="GO:0009744">
    <property type="term" value="P:response to sucrose"/>
    <property type="evidence" value="ECO:0007669"/>
    <property type="project" value="UniProtKB-ARBA"/>
</dbReference>
<comment type="similarity">
    <text evidence="17">Belongs to the monovalent cation:proton antiporter 2 (CPA2) transporter (TC 2.A.37) family. KEA (TC 2.A.37.1) subfamily.</text>
</comment>
<dbReference type="OrthoDB" id="4834at2759"/>
<comment type="catalytic activity">
    <reaction evidence="16">
        <text>K(+)(in) + H(+)(out) = K(+)(out) + H(+)(in)</text>
        <dbReference type="Rhea" id="RHEA:29467"/>
        <dbReference type="ChEBI" id="CHEBI:15378"/>
        <dbReference type="ChEBI" id="CHEBI:29103"/>
    </reaction>
</comment>
<keyword evidence="12" id="KW-0007">Acetylation</keyword>
<dbReference type="AlphaFoldDB" id="A0A2K3DU70"/>
<keyword evidence="15 20" id="KW-0472">Membrane</keyword>
<feature type="transmembrane region" description="Helical" evidence="20">
    <location>
        <begin position="519"/>
        <end position="542"/>
    </location>
</feature>
<dbReference type="GO" id="GO:2000070">
    <property type="term" value="P:regulation of response to water deprivation"/>
    <property type="evidence" value="ECO:0007669"/>
    <property type="project" value="UniProtKB-ARBA"/>
</dbReference>
<feature type="transmembrane region" description="Helical" evidence="20">
    <location>
        <begin position="711"/>
        <end position="730"/>
    </location>
</feature>
<evidence type="ECO:0000256" key="4">
    <source>
        <dbReference type="ARBA" id="ARBA00022528"/>
    </source>
</evidence>
<keyword evidence="5" id="KW-0633">Potassium transport</keyword>
<dbReference type="Gene3D" id="1.20.1530.20">
    <property type="match status" value="1"/>
</dbReference>
<dbReference type="InterPro" id="IPR003148">
    <property type="entry name" value="RCK_N"/>
</dbReference>
<keyword evidence="7 20" id="KW-0812">Transmembrane</keyword>
<dbReference type="PANTHER" id="PTHR46157:SF2">
    <property type="entry name" value="K(+) EFFLUX ANTIPORTER 1, CHLOROPLASTIC-RELATED"/>
    <property type="match status" value="1"/>
</dbReference>
<feature type="transmembrane region" description="Helical" evidence="20">
    <location>
        <begin position="736"/>
        <end position="758"/>
    </location>
</feature>
<dbReference type="InterPro" id="IPR038770">
    <property type="entry name" value="Na+/solute_symporter_sf"/>
</dbReference>
<evidence type="ECO:0000256" key="19">
    <source>
        <dbReference type="SAM" id="MobiDB-lite"/>
    </source>
</evidence>
<dbReference type="FunFam" id="1.20.1530.20:FF:000007">
    <property type="entry name" value="K(+) efflux antiporter 2 chloroplastic"/>
    <property type="match status" value="1"/>
</dbReference>
<feature type="transmembrane region" description="Helical" evidence="20">
    <location>
        <begin position="679"/>
        <end position="699"/>
    </location>
</feature>
<dbReference type="GO" id="GO:0016020">
    <property type="term" value="C:membrane"/>
    <property type="evidence" value="ECO:0000318"/>
    <property type="project" value="GO_Central"/>
</dbReference>
<keyword evidence="6" id="KW-0934">Plastid</keyword>
<feature type="compositionally biased region" description="Low complexity" evidence="19">
    <location>
        <begin position="20"/>
        <end position="36"/>
    </location>
</feature>
<evidence type="ECO:0000256" key="7">
    <source>
        <dbReference type="ARBA" id="ARBA00022692"/>
    </source>
</evidence>
<evidence type="ECO:0000256" key="5">
    <source>
        <dbReference type="ARBA" id="ARBA00022538"/>
    </source>
</evidence>
<keyword evidence="3" id="KW-0050">Antiport</keyword>
<dbReference type="Proteomes" id="UP000006906">
    <property type="component" value="Chromosome 4"/>
</dbReference>
<evidence type="ECO:0000256" key="10">
    <source>
        <dbReference type="ARBA" id="ARBA00022958"/>
    </source>
</evidence>
<dbReference type="GO" id="GO:0015386">
    <property type="term" value="F:potassium:proton antiporter activity"/>
    <property type="evidence" value="ECO:0000318"/>
    <property type="project" value="GO_Central"/>
</dbReference>
<name>A0A2K3DU70_CHLRE</name>
<dbReference type="Pfam" id="PF02254">
    <property type="entry name" value="TrkA_N"/>
    <property type="match status" value="1"/>
</dbReference>
<dbReference type="GO" id="GO:0042794">
    <property type="term" value="P:plastid rRNA transcription"/>
    <property type="evidence" value="ECO:0007669"/>
    <property type="project" value="UniProtKB-ARBA"/>
</dbReference>
<keyword evidence="11 20" id="KW-1133">Transmembrane helix</keyword>
<dbReference type="SUPFAM" id="SSF51735">
    <property type="entry name" value="NAD(P)-binding Rossmann-fold domains"/>
    <property type="match status" value="1"/>
</dbReference>
<dbReference type="InParanoid" id="A0A2K3DU70"/>
<dbReference type="RefSeq" id="XP_042925232.1">
    <property type="nucleotide sequence ID" value="XM_043061879.1"/>
</dbReference>
<evidence type="ECO:0000256" key="2">
    <source>
        <dbReference type="ARBA" id="ARBA00022448"/>
    </source>
</evidence>
<dbReference type="Gene3D" id="3.40.50.720">
    <property type="entry name" value="NAD(P)-binding Rossmann-like Domain"/>
    <property type="match status" value="1"/>
</dbReference>
<dbReference type="FunCoup" id="A0A2K3DU70">
    <property type="interactions" value="838"/>
</dbReference>
<feature type="compositionally biased region" description="Low complexity" evidence="19">
    <location>
        <begin position="47"/>
        <end position="59"/>
    </location>
</feature>
<dbReference type="GO" id="GO:0009507">
    <property type="term" value="C:chloroplast"/>
    <property type="evidence" value="ECO:0000318"/>
    <property type="project" value="GO_Central"/>
</dbReference>
<evidence type="ECO:0000313" key="22">
    <source>
        <dbReference type="EMBL" id="PNW84080.1"/>
    </source>
</evidence>
<dbReference type="PANTHER" id="PTHR46157">
    <property type="entry name" value="K(+) EFFLUX ANTIPORTER 3, CHLOROPLASTIC"/>
    <property type="match status" value="1"/>
</dbReference>